<evidence type="ECO:0008006" key="4">
    <source>
        <dbReference type="Google" id="ProtNLM"/>
    </source>
</evidence>
<evidence type="ECO:0000256" key="1">
    <source>
        <dbReference type="SAM" id="MobiDB-lite"/>
    </source>
</evidence>
<feature type="region of interest" description="Disordered" evidence="1">
    <location>
        <begin position="258"/>
        <end position="286"/>
    </location>
</feature>
<dbReference type="Proteomes" id="UP000219338">
    <property type="component" value="Unassembled WGS sequence"/>
</dbReference>
<name>A0A284QKA6_ARMOS</name>
<feature type="region of interest" description="Disordered" evidence="1">
    <location>
        <begin position="300"/>
        <end position="322"/>
    </location>
</feature>
<accession>A0A284QKA6</accession>
<reference evidence="3" key="1">
    <citation type="journal article" date="2017" name="Nat. Ecol. Evol.">
        <title>Genome expansion and lineage-specific genetic innovations in the forest pathogenic fungi Armillaria.</title>
        <authorList>
            <person name="Sipos G."/>
            <person name="Prasanna A.N."/>
            <person name="Walter M.C."/>
            <person name="O'Connor E."/>
            <person name="Balint B."/>
            <person name="Krizsan K."/>
            <person name="Kiss B."/>
            <person name="Hess J."/>
            <person name="Varga T."/>
            <person name="Slot J."/>
            <person name="Riley R."/>
            <person name="Boka B."/>
            <person name="Rigling D."/>
            <person name="Barry K."/>
            <person name="Lee J."/>
            <person name="Mihaltcheva S."/>
            <person name="LaButti K."/>
            <person name="Lipzen A."/>
            <person name="Waldron R."/>
            <person name="Moloney N.M."/>
            <person name="Sperisen C."/>
            <person name="Kredics L."/>
            <person name="Vagvoelgyi C."/>
            <person name="Patrignani A."/>
            <person name="Fitzpatrick D."/>
            <person name="Nagy I."/>
            <person name="Doyle S."/>
            <person name="Anderson J.B."/>
            <person name="Grigoriev I.V."/>
            <person name="Gueldener U."/>
            <person name="Muensterkoetter M."/>
            <person name="Nagy L.G."/>
        </authorList>
    </citation>
    <scope>NUCLEOTIDE SEQUENCE [LARGE SCALE GENOMIC DNA]</scope>
    <source>
        <strain evidence="3">C18/9</strain>
    </source>
</reference>
<sequence length="478" mass="53743">MAPRQPTPDEEPNEVDPAPAESHNASVSLRFIFYSKTSTGGKGKKKEATTEKKDPKVKDIQFRFATTHDNYVLFLNTMLEKFSITNRKAMARSVYRIKMVVPPAGKSEGIDIENFDEYEEAIAKIVKRKPTRTVLVIADVKDIEAALKKRQGGDDDDASSDSSEEEEEARLGARESKASAMDTELARIRKILEQEYRNDNGTGFTYINAESGASLSLTPAAMKEWARAIYDAQTDKMKPPNSATFDIFYRQSSIRPQANCERSVSSAQTERSSDNDRDTPTSNRSLDVISQALSLASTSRSTCCNHDTQAPLPSTPQRTASPIMNTPSKLTRFLTHCEKALGVSDALSYEDALRDQGFGPDILHQVEDKELRSIGFRSGDIIRLKQNAQRWWNGPDAKQKRMVTVETTESMSATPPNKKVRFEKRYHEGGRQTLFGPRMMETDDIDFDETDFSWFYFCKTTETYLPVPPGYVPIISDE</sequence>
<dbReference type="Gene3D" id="1.10.150.50">
    <property type="entry name" value="Transcription Factor, Ets-1"/>
    <property type="match status" value="1"/>
</dbReference>
<feature type="region of interest" description="Disordered" evidence="1">
    <location>
        <begin position="1"/>
        <end position="26"/>
    </location>
</feature>
<dbReference type="InterPro" id="IPR013761">
    <property type="entry name" value="SAM/pointed_sf"/>
</dbReference>
<dbReference type="AlphaFoldDB" id="A0A284QKA6"/>
<dbReference type="EMBL" id="FUEG01000001">
    <property type="protein sequence ID" value="SJK96896.1"/>
    <property type="molecule type" value="Genomic_DNA"/>
</dbReference>
<feature type="compositionally biased region" description="Polar residues" evidence="1">
    <location>
        <begin position="258"/>
        <end position="270"/>
    </location>
</feature>
<gene>
    <name evidence="2" type="ORF">ARMOST_00144</name>
</gene>
<keyword evidence="3" id="KW-1185">Reference proteome</keyword>
<dbReference type="OMA" id="RPQANCE"/>
<feature type="compositionally biased region" description="Acidic residues" evidence="1">
    <location>
        <begin position="154"/>
        <end position="168"/>
    </location>
</feature>
<organism evidence="2 3">
    <name type="scientific">Armillaria ostoyae</name>
    <name type="common">Armillaria root rot fungus</name>
    <dbReference type="NCBI Taxonomy" id="47428"/>
    <lineage>
        <taxon>Eukaryota</taxon>
        <taxon>Fungi</taxon>
        <taxon>Dikarya</taxon>
        <taxon>Basidiomycota</taxon>
        <taxon>Agaricomycotina</taxon>
        <taxon>Agaricomycetes</taxon>
        <taxon>Agaricomycetidae</taxon>
        <taxon>Agaricales</taxon>
        <taxon>Marasmiineae</taxon>
        <taxon>Physalacriaceae</taxon>
        <taxon>Armillaria</taxon>
    </lineage>
</organism>
<evidence type="ECO:0000313" key="2">
    <source>
        <dbReference type="EMBL" id="SJK96896.1"/>
    </source>
</evidence>
<proteinExistence type="predicted"/>
<dbReference type="OrthoDB" id="3259884at2759"/>
<feature type="region of interest" description="Disordered" evidence="1">
    <location>
        <begin position="148"/>
        <end position="178"/>
    </location>
</feature>
<protein>
    <recommendedName>
        <fullName evidence="4">SAM domain-containing protein</fullName>
    </recommendedName>
</protein>
<evidence type="ECO:0000313" key="3">
    <source>
        <dbReference type="Proteomes" id="UP000219338"/>
    </source>
</evidence>